<dbReference type="Gene3D" id="3.90.1280.10">
    <property type="entry name" value="HSP33 redox switch-like"/>
    <property type="match status" value="1"/>
</dbReference>
<organism evidence="7 8">
    <name type="scientific">Faecalibacterium prausnitzii</name>
    <dbReference type="NCBI Taxonomy" id="853"/>
    <lineage>
        <taxon>Bacteria</taxon>
        <taxon>Bacillati</taxon>
        <taxon>Bacillota</taxon>
        <taxon>Clostridia</taxon>
        <taxon>Eubacteriales</taxon>
        <taxon>Oscillospiraceae</taxon>
        <taxon>Faecalibacterium</taxon>
    </lineage>
</organism>
<comment type="caution">
    <text evidence="7">The sequence shown here is derived from an EMBL/GenBank/DDBJ whole genome shotgun (WGS) entry which is preliminary data.</text>
</comment>
<name>A0A2A6ZY96_9FIRM</name>
<keyword evidence="2 6" id="KW-0862">Zinc</keyword>
<comment type="similarity">
    <text evidence="6">Belongs to the HSP33 family.</text>
</comment>
<evidence type="ECO:0000313" key="8">
    <source>
        <dbReference type="Proteomes" id="UP000219901"/>
    </source>
</evidence>
<evidence type="ECO:0000256" key="6">
    <source>
        <dbReference type="HAMAP-Rule" id="MF_00117"/>
    </source>
</evidence>
<comment type="function">
    <text evidence="6">Redox regulated molecular chaperone. Protects both thermally unfolding and oxidatively damaged proteins from irreversible aggregation. Plays an important role in the bacterial defense system toward oxidative stress.</text>
</comment>
<evidence type="ECO:0000256" key="1">
    <source>
        <dbReference type="ARBA" id="ARBA00022490"/>
    </source>
</evidence>
<dbReference type="NCBIfam" id="NF001033">
    <property type="entry name" value="PRK00114.1"/>
    <property type="match status" value="1"/>
</dbReference>
<comment type="PTM">
    <text evidence="6">Under oxidizing conditions two disulfide bonds are formed involving the reactive cysteines. Under reducing conditions zinc is bound to the reactive cysteines and the protein is inactive.</text>
</comment>
<gene>
    <name evidence="6" type="primary">hslO</name>
    <name evidence="7" type="ORF">CGS55_12075</name>
</gene>
<dbReference type="SUPFAM" id="SSF118352">
    <property type="entry name" value="HSP33 redox switch-like"/>
    <property type="match status" value="1"/>
</dbReference>
<evidence type="ECO:0000256" key="3">
    <source>
        <dbReference type="ARBA" id="ARBA00023157"/>
    </source>
</evidence>
<reference evidence="7 8" key="1">
    <citation type="journal article" date="2017" name="Front. Microbiol.">
        <title>New Insights into the Diversity of the Genus Faecalibacterium.</title>
        <authorList>
            <person name="Benevides L."/>
            <person name="Burman S."/>
            <person name="Martin R."/>
            <person name="Robert V."/>
            <person name="Thomas M."/>
            <person name="Miquel S."/>
            <person name="Chain F."/>
            <person name="Sokol H."/>
            <person name="Bermudez-Humaran L.G."/>
            <person name="Morrison M."/>
            <person name="Langella P."/>
            <person name="Azevedo V.A."/>
            <person name="Chatel J.M."/>
            <person name="Soares S."/>
        </authorList>
    </citation>
    <scope>NUCLEOTIDE SEQUENCE [LARGE SCALE GENOMIC DNA]</scope>
    <source>
        <strain evidence="7 8">CNCM I 4546</strain>
    </source>
</reference>
<keyword evidence="3 6" id="KW-1015">Disulfide bond</keyword>
<dbReference type="Pfam" id="PF01430">
    <property type="entry name" value="HSP33"/>
    <property type="match status" value="1"/>
</dbReference>
<dbReference type="PIRSF" id="PIRSF005261">
    <property type="entry name" value="Heat_shock_Hsp33"/>
    <property type="match status" value="1"/>
</dbReference>
<dbReference type="GO" id="GO:0044183">
    <property type="term" value="F:protein folding chaperone"/>
    <property type="evidence" value="ECO:0007669"/>
    <property type="project" value="TreeGrafter"/>
</dbReference>
<dbReference type="EMBL" id="NMTV01000065">
    <property type="protein sequence ID" value="PDX71899.1"/>
    <property type="molecule type" value="Genomic_DNA"/>
</dbReference>
<keyword evidence="4 6" id="KW-0143">Chaperone</keyword>
<keyword evidence="5 6" id="KW-0676">Redox-active center</keyword>
<feature type="disulfide bond" description="Redox-active" evidence="6">
    <location>
        <begin position="238"/>
        <end position="240"/>
    </location>
</feature>
<dbReference type="InterPro" id="IPR016153">
    <property type="entry name" value="Heat_shock_Hsp33_N"/>
</dbReference>
<dbReference type="HAMAP" id="MF_00117">
    <property type="entry name" value="HslO"/>
    <property type="match status" value="1"/>
</dbReference>
<dbReference type="RefSeq" id="WP_097783650.1">
    <property type="nucleotide sequence ID" value="NZ_NMTV01000065.1"/>
</dbReference>
<dbReference type="Gene3D" id="3.55.30.10">
    <property type="entry name" value="Hsp33 domain"/>
    <property type="match status" value="1"/>
</dbReference>
<dbReference type="GO" id="GO:0051082">
    <property type="term" value="F:unfolded protein binding"/>
    <property type="evidence" value="ECO:0007669"/>
    <property type="project" value="UniProtKB-UniRule"/>
</dbReference>
<protein>
    <recommendedName>
        <fullName evidence="6">33 kDa chaperonin</fullName>
    </recommendedName>
    <alternativeName>
        <fullName evidence="6">Heat shock protein 33 homolog</fullName>
        <shortName evidence="6">HSP33</shortName>
    </alternativeName>
</protein>
<evidence type="ECO:0000313" key="7">
    <source>
        <dbReference type="EMBL" id="PDX71899.1"/>
    </source>
</evidence>
<dbReference type="PANTHER" id="PTHR30111:SF1">
    <property type="entry name" value="33 KDA CHAPERONIN"/>
    <property type="match status" value="1"/>
</dbReference>
<dbReference type="SUPFAM" id="SSF64397">
    <property type="entry name" value="Hsp33 domain"/>
    <property type="match status" value="1"/>
</dbReference>
<dbReference type="InterPro" id="IPR016154">
    <property type="entry name" value="Heat_shock_Hsp33_C"/>
</dbReference>
<comment type="subcellular location">
    <subcellularLocation>
        <location evidence="6">Cytoplasm</location>
    </subcellularLocation>
</comment>
<evidence type="ECO:0000256" key="5">
    <source>
        <dbReference type="ARBA" id="ARBA00023284"/>
    </source>
</evidence>
<dbReference type="CDD" id="cd00498">
    <property type="entry name" value="Hsp33"/>
    <property type="match status" value="1"/>
</dbReference>
<dbReference type="PANTHER" id="PTHR30111">
    <property type="entry name" value="33 KDA CHAPERONIN"/>
    <property type="match status" value="1"/>
</dbReference>
<dbReference type="AlphaFoldDB" id="A0A2A6ZY96"/>
<proteinExistence type="inferred from homology"/>
<dbReference type="Proteomes" id="UP000219901">
    <property type="component" value="Unassembled WGS sequence"/>
</dbReference>
<sequence>MANLIRGLSENGGVVFCGVDSTDIVRKAEKLHTTSATCSAALGRLLTGATLMGSMLKDDRDRITLRVAGGGPAGVLIACTDGTGNVKGCIDNPLVELPAKANGHLDVGTAVGKDGVLTVIRDNRLQKEPTVGQVPLVSGEIAEDLTSYYAYSEQVPTVMALGVLVDKDLSILCAGGFMVQLLPGATDAEIDQLEKNINAMPSVTELLHAGKTPEDMMQMALAGFAPNVLDERTVQYQCDCSAERTKEMLLSLGRAELVRMRDEDPNCEVVCHFCHSKYQYDLNALLAEYDAQAAQAAEAEHPIQ</sequence>
<evidence type="ECO:0000256" key="2">
    <source>
        <dbReference type="ARBA" id="ARBA00022833"/>
    </source>
</evidence>
<feature type="disulfide bond" description="Redox-active" evidence="6">
    <location>
        <begin position="271"/>
        <end position="274"/>
    </location>
</feature>
<keyword evidence="1 6" id="KW-0963">Cytoplasm</keyword>
<accession>A0A2A6ZY96</accession>
<dbReference type="InterPro" id="IPR000397">
    <property type="entry name" value="Heat_shock_Hsp33"/>
</dbReference>
<dbReference type="GO" id="GO:0005737">
    <property type="term" value="C:cytoplasm"/>
    <property type="evidence" value="ECO:0007669"/>
    <property type="project" value="UniProtKB-SubCell"/>
</dbReference>
<dbReference type="GO" id="GO:0042026">
    <property type="term" value="P:protein refolding"/>
    <property type="evidence" value="ECO:0007669"/>
    <property type="project" value="TreeGrafter"/>
</dbReference>
<evidence type="ECO:0000256" key="4">
    <source>
        <dbReference type="ARBA" id="ARBA00023186"/>
    </source>
</evidence>